<dbReference type="AlphaFoldDB" id="A0AB35RR57"/>
<comment type="caution">
    <text evidence="2">The sequence shown here is derived from an EMBL/GenBank/DDBJ whole genome shotgun (WGS) entry which is preliminary data.</text>
</comment>
<keyword evidence="1" id="KW-0472">Membrane</keyword>
<dbReference type="RefSeq" id="WP_229222141.1">
    <property type="nucleotide sequence ID" value="NZ_JAWJAC010000012.1"/>
</dbReference>
<keyword evidence="1" id="KW-0812">Transmembrane</keyword>
<keyword evidence="3" id="KW-1185">Reference proteome</keyword>
<dbReference type="EMBL" id="JAWJAC010000012">
    <property type="protein sequence ID" value="MDV2864500.1"/>
    <property type="molecule type" value="Genomic_DNA"/>
</dbReference>
<name>A0AB35RR57_9ENTR</name>
<evidence type="ECO:0000256" key="1">
    <source>
        <dbReference type="SAM" id="Phobius"/>
    </source>
</evidence>
<organism evidence="2 3">
    <name type="scientific">Phytobacter ursingii</name>
    <dbReference type="NCBI Taxonomy" id="1972431"/>
    <lineage>
        <taxon>Bacteria</taxon>
        <taxon>Pseudomonadati</taxon>
        <taxon>Pseudomonadota</taxon>
        <taxon>Gammaproteobacteria</taxon>
        <taxon>Enterobacterales</taxon>
        <taxon>Enterobacteriaceae</taxon>
        <taxon>Phytobacter</taxon>
    </lineage>
</organism>
<evidence type="ECO:0000313" key="2">
    <source>
        <dbReference type="EMBL" id="MDV2864500.1"/>
    </source>
</evidence>
<evidence type="ECO:0000313" key="3">
    <source>
        <dbReference type="Proteomes" id="UP001286589"/>
    </source>
</evidence>
<evidence type="ECO:0008006" key="4">
    <source>
        <dbReference type="Google" id="ProtNLM"/>
    </source>
</evidence>
<protein>
    <recommendedName>
        <fullName evidence="4">DUF4430 domain-containing protein</fullName>
    </recommendedName>
</protein>
<feature type="transmembrane region" description="Helical" evidence="1">
    <location>
        <begin position="6"/>
        <end position="25"/>
    </location>
</feature>
<sequence length="131" mass="14604">MNISTFDIVNVVVTMVLICLIFGLAKRVVRNSQRKEQDILANGSDVNITILSMKQSGLFINNNPVIEMSLRVEQPQFNKSWLVEKHNETAWLIAVAAYQPGNVYQGKLGQDDKSLVFVKDGSGKPLPAMQQ</sequence>
<keyword evidence="1" id="KW-1133">Transmembrane helix</keyword>
<reference evidence="2 3" key="1">
    <citation type="submission" date="2023-10" db="EMBL/GenBank/DDBJ databases">
        <title>Phytobacter spp. The emergence of a new genus of hospital-origin enterobacteria encoding carbapenemases in Argentina.</title>
        <authorList>
            <person name="Vay C."/>
            <person name="Almuzara M."/>
            <person name="Traglia G.M."/>
            <person name="Campos J."/>
        </authorList>
    </citation>
    <scope>NUCLEOTIDE SEQUENCE [LARGE SCALE GENOMIC DNA]</scope>
    <source>
        <strain evidence="2 3">CVMA36</strain>
    </source>
</reference>
<proteinExistence type="predicted"/>
<accession>A0AB35RR57</accession>
<dbReference type="Proteomes" id="UP001286589">
    <property type="component" value="Unassembled WGS sequence"/>
</dbReference>
<gene>
    <name evidence="2" type="ORF">R0H02_18830</name>
</gene>